<keyword evidence="1" id="KW-0812">Transmembrane</keyword>
<organism evidence="2 3">
    <name type="scientific">Sarcina ventriculi</name>
    <name type="common">Clostridium ventriculi</name>
    <dbReference type="NCBI Taxonomy" id="1267"/>
    <lineage>
        <taxon>Bacteria</taxon>
        <taxon>Bacillati</taxon>
        <taxon>Bacillota</taxon>
        <taxon>Clostridia</taxon>
        <taxon>Eubacteriales</taxon>
        <taxon>Clostridiaceae</taxon>
        <taxon>Sarcina</taxon>
    </lineage>
</organism>
<gene>
    <name evidence="2" type="ORF">ERS852473_00666</name>
</gene>
<evidence type="ECO:0000256" key="1">
    <source>
        <dbReference type="SAM" id="Phobius"/>
    </source>
</evidence>
<keyword evidence="3" id="KW-1185">Reference proteome</keyword>
<dbReference type="EMBL" id="CYZR01000002">
    <property type="protein sequence ID" value="CUN62578.1"/>
    <property type="molecule type" value="Genomic_DNA"/>
</dbReference>
<accession>A0ABM9UP09</accession>
<dbReference type="Proteomes" id="UP000095488">
    <property type="component" value="Unassembled WGS sequence"/>
</dbReference>
<feature type="transmembrane region" description="Helical" evidence="1">
    <location>
        <begin position="7"/>
        <end position="25"/>
    </location>
</feature>
<comment type="caution">
    <text evidence="2">The sequence shown here is derived from an EMBL/GenBank/DDBJ whole genome shotgun (WGS) entry which is preliminary data.</text>
</comment>
<proteinExistence type="predicted"/>
<evidence type="ECO:0000313" key="3">
    <source>
        <dbReference type="Proteomes" id="UP000095488"/>
    </source>
</evidence>
<name>A0ABM9UP09_SARVE</name>
<dbReference type="RefSeq" id="WP_055257623.1">
    <property type="nucleotide sequence ID" value="NZ_BCMV01000034.1"/>
</dbReference>
<sequence length="66" mass="7699">MFKKPIFKGLLLIIIGIIFLALTLTDSTYEIIFIIIGFIIVLIGSFFLGKDIGKIRHKRRREKYNK</sequence>
<evidence type="ECO:0000313" key="2">
    <source>
        <dbReference type="EMBL" id="CUN62578.1"/>
    </source>
</evidence>
<keyword evidence="1" id="KW-1133">Transmembrane helix</keyword>
<keyword evidence="1" id="KW-0472">Membrane</keyword>
<protein>
    <submittedName>
        <fullName evidence="2">Uncharacterized protein</fullName>
    </submittedName>
</protein>
<feature type="transmembrane region" description="Helical" evidence="1">
    <location>
        <begin position="31"/>
        <end position="49"/>
    </location>
</feature>
<reference evidence="2 3" key="1">
    <citation type="submission" date="2015-09" db="EMBL/GenBank/DDBJ databases">
        <authorList>
            <consortium name="Pathogen Informatics"/>
        </authorList>
    </citation>
    <scope>NUCLEOTIDE SEQUENCE [LARGE SCALE GENOMIC DNA]</scope>
    <source>
        <strain evidence="2 3">2789STDY5834858</strain>
    </source>
</reference>